<comment type="caution">
    <text evidence="9">The sequence shown here is derived from an EMBL/GenBank/DDBJ whole genome shotgun (WGS) entry which is preliminary data.</text>
</comment>
<dbReference type="InterPro" id="IPR001179">
    <property type="entry name" value="PPIase_FKBP_dom"/>
</dbReference>
<reference evidence="9 10" key="1">
    <citation type="submission" date="2024-09" db="EMBL/GenBank/DDBJ databases">
        <authorList>
            <person name="Sun Q."/>
            <person name="Mori K."/>
        </authorList>
    </citation>
    <scope>NUCLEOTIDE SEQUENCE [LARGE SCALE GENOMIC DNA]</scope>
    <source>
        <strain evidence="9 10">KCTC 23076</strain>
    </source>
</reference>
<evidence type="ECO:0000256" key="1">
    <source>
        <dbReference type="ARBA" id="ARBA00000971"/>
    </source>
</evidence>
<dbReference type="GO" id="GO:0003755">
    <property type="term" value="F:peptidyl-prolyl cis-trans isomerase activity"/>
    <property type="evidence" value="ECO:0007669"/>
    <property type="project" value="UniProtKB-EC"/>
</dbReference>
<dbReference type="Pfam" id="PF00254">
    <property type="entry name" value="FKBP_C"/>
    <property type="match status" value="2"/>
</dbReference>
<feature type="signal peptide" evidence="7">
    <location>
        <begin position="1"/>
        <end position="25"/>
    </location>
</feature>
<dbReference type="InterPro" id="IPR050689">
    <property type="entry name" value="FKBP-type_PPIase"/>
</dbReference>
<dbReference type="PROSITE" id="PS50059">
    <property type="entry name" value="FKBP_PPIASE"/>
    <property type="match status" value="2"/>
</dbReference>
<dbReference type="PROSITE" id="PS51257">
    <property type="entry name" value="PROKAR_LIPOPROTEIN"/>
    <property type="match status" value="1"/>
</dbReference>
<feature type="chain" id="PRO_5047302588" description="peptidylprolyl isomerase" evidence="7">
    <location>
        <begin position="26"/>
        <end position="323"/>
    </location>
</feature>
<dbReference type="RefSeq" id="WP_386676595.1">
    <property type="nucleotide sequence ID" value="NZ_JBHLTG010000014.1"/>
</dbReference>
<proteinExistence type="predicted"/>
<evidence type="ECO:0000256" key="5">
    <source>
        <dbReference type="PROSITE-ProRule" id="PRU00277"/>
    </source>
</evidence>
<feature type="domain" description="PPIase FKBP-type" evidence="8">
    <location>
        <begin position="87"/>
        <end position="177"/>
    </location>
</feature>
<protein>
    <recommendedName>
        <fullName evidence="2 5">peptidylprolyl isomerase</fullName>
        <ecNumber evidence="2 5">5.2.1.8</ecNumber>
    </recommendedName>
</protein>
<keyword evidence="10" id="KW-1185">Reference proteome</keyword>
<evidence type="ECO:0000313" key="9">
    <source>
        <dbReference type="EMBL" id="MFC0682511.1"/>
    </source>
</evidence>
<sequence length="323" mass="32697">MRSRLALILAAGVAAASLAGCGAQAQPEPEETASAAECTPSGEASDAIEVSEELGAKPTVTFEAPLEFSETQRTVVVEGDGEQAEAGAAVEAELTLIDASSGDELITTEHDGSQPVAVTLDETWPPGFVKALTCATVGTRVVTTITPEDGYGSAGNPQLGVAADAPLVLVADLVSIPEPPLARADGEPQELPEDFPAVEVVLAEDGAPTVTVPDEEPPAELQIGVLQKGAGAPVAEGDNVTVHYVGVDWATGEIFDESWANGAPATFNTAGVVPGFSAALIGQTVGSQVVAVLPPDQAYGDDPEAHELGGKTLVFVVDILAAS</sequence>
<evidence type="ECO:0000256" key="7">
    <source>
        <dbReference type="SAM" id="SignalP"/>
    </source>
</evidence>
<evidence type="ECO:0000256" key="3">
    <source>
        <dbReference type="ARBA" id="ARBA00023110"/>
    </source>
</evidence>
<dbReference type="EMBL" id="JBHLTG010000014">
    <property type="protein sequence ID" value="MFC0682511.1"/>
    <property type="molecule type" value="Genomic_DNA"/>
</dbReference>
<dbReference type="PANTHER" id="PTHR10516:SF443">
    <property type="entry name" value="FK506-BINDING PROTEIN 59-RELATED"/>
    <property type="match status" value="1"/>
</dbReference>
<evidence type="ECO:0000256" key="2">
    <source>
        <dbReference type="ARBA" id="ARBA00013194"/>
    </source>
</evidence>
<name>A0ABV6RZV1_9GAMM</name>
<dbReference type="InterPro" id="IPR046357">
    <property type="entry name" value="PPIase_dom_sf"/>
</dbReference>
<gene>
    <name evidence="9" type="ORF">ACFFGH_32170</name>
</gene>
<accession>A0ABV6RZV1</accession>
<dbReference type="Gene3D" id="3.10.50.40">
    <property type="match status" value="2"/>
</dbReference>
<evidence type="ECO:0000256" key="4">
    <source>
        <dbReference type="ARBA" id="ARBA00023235"/>
    </source>
</evidence>
<evidence type="ECO:0000256" key="6">
    <source>
        <dbReference type="SAM" id="MobiDB-lite"/>
    </source>
</evidence>
<keyword evidence="3 5" id="KW-0697">Rotamase</keyword>
<keyword evidence="4 5" id="KW-0413">Isomerase</keyword>
<evidence type="ECO:0000259" key="8">
    <source>
        <dbReference type="PROSITE" id="PS50059"/>
    </source>
</evidence>
<evidence type="ECO:0000313" key="10">
    <source>
        <dbReference type="Proteomes" id="UP001589896"/>
    </source>
</evidence>
<feature type="region of interest" description="Disordered" evidence="6">
    <location>
        <begin position="25"/>
        <end position="45"/>
    </location>
</feature>
<dbReference type="PANTHER" id="PTHR10516">
    <property type="entry name" value="PEPTIDYL-PROLYL CIS-TRANS ISOMERASE"/>
    <property type="match status" value="1"/>
</dbReference>
<feature type="domain" description="PPIase FKBP-type" evidence="8">
    <location>
        <begin position="237"/>
        <end position="323"/>
    </location>
</feature>
<organism evidence="9 10">
    <name type="scientific">Lysobacter korlensis</name>
    <dbReference type="NCBI Taxonomy" id="553636"/>
    <lineage>
        <taxon>Bacteria</taxon>
        <taxon>Pseudomonadati</taxon>
        <taxon>Pseudomonadota</taxon>
        <taxon>Gammaproteobacteria</taxon>
        <taxon>Lysobacterales</taxon>
        <taxon>Lysobacteraceae</taxon>
        <taxon>Lysobacter</taxon>
    </lineage>
</organism>
<dbReference type="Proteomes" id="UP001589896">
    <property type="component" value="Unassembled WGS sequence"/>
</dbReference>
<keyword evidence="7" id="KW-0732">Signal</keyword>
<dbReference type="SUPFAM" id="SSF54534">
    <property type="entry name" value="FKBP-like"/>
    <property type="match status" value="2"/>
</dbReference>
<dbReference type="EC" id="5.2.1.8" evidence="2 5"/>
<comment type="catalytic activity">
    <reaction evidence="1 5">
        <text>[protein]-peptidylproline (omega=180) = [protein]-peptidylproline (omega=0)</text>
        <dbReference type="Rhea" id="RHEA:16237"/>
        <dbReference type="Rhea" id="RHEA-COMP:10747"/>
        <dbReference type="Rhea" id="RHEA-COMP:10748"/>
        <dbReference type="ChEBI" id="CHEBI:83833"/>
        <dbReference type="ChEBI" id="CHEBI:83834"/>
        <dbReference type="EC" id="5.2.1.8"/>
    </reaction>
</comment>